<evidence type="ECO:0008006" key="3">
    <source>
        <dbReference type="Google" id="ProtNLM"/>
    </source>
</evidence>
<dbReference type="EMBL" id="CP065053">
    <property type="protein sequence ID" value="QPI50499.1"/>
    <property type="molecule type" value="Genomic_DNA"/>
</dbReference>
<dbReference type="RefSeq" id="WP_206090048.1">
    <property type="nucleotide sequence ID" value="NZ_CP065053.1"/>
</dbReference>
<reference evidence="1 2" key="1">
    <citation type="submission" date="2020-11" db="EMBL/GenBank/DDBJ databases">
        <authorList>
            <person name="Sun Q."/>
        </authorList>
    </citation>
    <scope>NUCLEOTIDE SEQUENCE [LARGE SCALE GENOMIC DNA]</scope>
    <source>
        <strain evidence="1 2">P8398</strain>
    </source>
</reference>
<protein>
    <recommendedName>
        <fullName evidence="3">AlgX/AlgJ SGNH hydrolase-like domain-containing protein</fullName>
    </recommendedName>
</protein>
<organism evidence="1 2">
    <name type="scientific">Massilia antarctica</name>
    <dbReference type="NCBI Taxonomy" id="2765360"/>
    <lineage>
        <taxon>Bacteria</taxon>
        <taxon>Pseudomonadati</taxon>
        <taxon>Pseudomonadota</taxon>
        <taxon>Betaproteobacteria</taxon>
        <taxon>Burkholderiales</taxon>
        <taxon>Oxalobacteraceae</taxon>
        <taxon>Telluria group</taxon>
        <taxon>Massilia</taxon>
    </lineage>
</organism>
<accession>A0AA48WFK7</accession>
<keyword evidence="2" id="KW-1185">Reference proteome</keyword>
<sequence>MGNSVLTWLGRHAMKLAVVAVLAVPAVVSVYDARTKPNDPNLAQLPAPPVSWRQLREAPGQLTNWVNDHFGYRNDLVKLNNRMRFAVFHEFPSVQMASGRNGRYFLAAHGPDELPFQAIRATCAGAVLNPKIAPYINQLFDSYRAAGLAPKLLIAPSSPVVYPEDLPRWLAPRCMGSDTPVRTMLASHTLNATAAASILFPLEQAREIKKSATLFPKTWFHWTGEGLDQIARLSLSTFWQRPLDQAPPLRIKKHLEYSDVSHLFDGVPLQSETVEPDLEGSHVKGCWGESCFPEVEAGKLLRDVSRFSNPQAPARRLLIISDSFGSKISPWYSRYYREVEQFATNNGDRLSPAQLEQLKTYMYRDPAGTDILLLYHDAGAMYKDVLRYATERMLPVPVPVPAS</sequence>
<evidence type="ECO:0000313" key="2">
    <source>
        <dbReference type="Proteomes" id="UP000662888"/>
    </source>
</evidence>
<dbReference type="Proteomes" id="UP000662888">
    <property type="component" value="Chromosome"/>
</dbReference>
<proteinExistence type="predicted"/>
<evidence type="ECO:0000313" key="1">
    <source>
        <dbReference type="EMBL" id="QPI50499.1"/>
    </source>
</evidence>
<gene>
    <name evidence="1" type="ORF">IV454_02440</name>
</gene>
<name>A0AA48WFK7_9BURK</name>